<sequence>MARNKKQRERIEEEKKSLFEELKNNIKVRERNETKYETQVQAGLYQKGLPVGAPMYNSLLDMKKMEIKECNIKLENGFEPISPDYKYQQSPEWIDLMKEFTKKKLEALKKDLEEIESNVAEVEAAISKQNETIDYRNLLLIERLKEIGMTQEEIDAELQKVDKDTNYIR</sequence>
<proteinExistence type="predicted"/>
<keyword evidence="1" id="KW-0175">Coiled coil</keyword>
<evidence type="ECO:0000313" key="2">
    <source>
        <dbReference type="EMBL" id="QJA86177.1"/>
    </source>
</evidence>
<evidence type="ECO:0000256" key="1">
    <source>
        <dbReference type="SAM" id="Coils"/>
    </source>
</evidence>
<feature type="coiled-coil region" evidence="1">
    <location>
        <begin position="98"/>
        <end position="132"/>
    </location>
</feature>
<name>A0A6M3KVM9_9ZZZZ</name>
<dbReference type="AlphaFoldDB" id="A0A6M3KVM9"/>
<accession>A0A6M3KVM9</accession>
<gene>
    <name evidence="2" type="ORF">MM415B02120_0003</name>
</gene>
<reference evidence="2" key="1">
    <citation type="submission" date="2020-03" db="EMBL/GenBank/DDBJ databases">
        <title>The deep terrestrial virosphere.</title>
        <authorList>
            <person name="Holmfeldt K."/>
            <person name="Nilsson E."/>
            <person name="Simone D."/>
            <person name="Lopez-Fernandez M."/>
            <person name="Wu X."/>
            <person name="de Brujin I."/>
            <person name="Lundin D."/>
            <person name="Andersson A."/>
            <person name="Bertilsson S."/>
            <person name="Dopson M."/>
        </authorList>
    </citation>
    <scope>NUCLEOTIDE SEQUENCE</scope>
    <source>
        <strain evidence="2">MM415B02120</strain>
    </source>
</reference>
<dbReference type="EMBL" id="MT142620">
    <property type="protein sequence ID" value="QJA86177.1"/>
    <property type="molecule type" value="Genomic_DNA"/>
</dbReference>
<organism evidence="2">
    <name type="scientific">viral metagenome</name>
    <dbReference type="NCBI Taxonomy" id="1070528"/>
    <lineage>
        <taxon>unclassified sequences</taxon>
        <taxon>metagenomes</taxon>
        <taxon>organismal metagenomes</taxon>
    </lineage>
</organism>
<feature type="coiled-coil region" evidence="1">
    <location>
        <begin position="1"/>
        <end position="39"/>
    </location>
</feature>
<protein>
    <submittedName>
        <fullName evidence="2">Uncharacterized protein</fullName>
    </submittedName>
</protein>